<dbReference type="PANTHER" id="PTHR33392">
    <property type="entry name" value="POLYISOPRENYL-TEICHOIC ACID--PEPTIDOGLYCAN TEICHOIC ACID TRANSFERASE TAGU"/>
    <property type="match status" value="1"/>
</dbReference>
<proteinExistence type="inferred from homology"/>
<organism evidence="4 5">
    <name type="scientific">Brevibacillus formosus</name>
    <dbReference type="NCBI Taxonomy" id="54913"/>
    <lineage>
        <taxon>Bacteria</taxon>
        <taxon>Bacillati</taxon>
        <taxon>Bacillota</taxon>
        <taxon>Bacilli</taxon>
        <taxon>Bacillales</taxon>
        <taxon>Paenibacillaceae</taxon>
        <taxon>Brevibacillus</taxon>
    </lineage>
</organism>
<sequence length="222" mass="25261">MHNIAFQLTETGETLVKKTLTGVLEIPIEHYISIDFEGFRSVIDELDGVEVDVDRKLYYNDPTDGTYIDLTPGLQVLNGDQALDYVRHREDNRGVKYYSSDYDRNRRQQEVIKVMTDKLASLGELTKLFKLLEVAGEHLQTDLSKGQIMGLAMDLKDISPSTLVSLDNGGYWKDGYTYLDREKFLTVRTTLQREMDVRSDQISELNNSPIHASDKGTTSTNQ</sequence>
<dbReference type="Pfam" id="PF03816">
    <property type="entry name" value="LytR_cpsA_psr"/>
    <property type="match status" value="1"/>
</dbReference>
<protein>
    <recommendedName>
        <fullName evidence="3">Cell envelope-related transcriptional attenuator domain-containing protein</fullName>
    </recommendedName>
</protein>
<dbReference type="Proteomes" id="UP000319498">
    <property type="component" value="Unassembled WGS sequence"/>
</dbReference>
<feature type="region of interest" description="Disordered" evidence="2">
    <location>
        <begin position="199"/>
        <end position="222"/>
    </location>
</feature>
<gene>
    <name evidence="4" type="ORF">BFO01nite_48440</name>
</gene>
<keyword evidence="5" id="KW-1185">Reference proteome</keyword>
<name>A0ABQ0TCP5_9BACL</name>
<accession>A0ABQ0TCP5</accession>
<feature type="domain" description="Cell envelope-related transcriptional attenuator" evidence="3">
    <location>
        <begin position="12"/>
        <end position="120"/>
    </location>
</feature>
<evidence type="ECO:0000313" key="5">
    <source>
        <dbReference type="Proteomes" id="UP000319498"/>
    </source>
</evidence>
<comment type="similarity">
    <text evidence="1">Belongs to the LytR/CpsA/Psr (LCP) family.</text>
</comment>
<evidence type="ECO:0000259" key="3">
    <source>
        <dbReference type="Pfam" id="PF03816"/>
    </source>
</evidence>
<dbReference type="PANTHER" id="PTHR33392:SF6">
    <property type="entry name" value="POLYISOPRENYL-TEICHOIC ACID--PEPTIDOGLYCAN TEICHOIC ACID TRANSFERASE TAGU"/>
    <property type="match status" value="1"/>
</dbReference>
<dbReference type="EMBL" id="BJOL01000033">
    <property type="protein sequence ID" value="GED60712.1"/>
    <property type="molecule type" value="Genomic_DNA"/>
</dbReference>
<dbReference type="RefSeq" id="WP_255322531.1">
    <property type="nucleotide sequence ID" value="NZ_BJOL01000033.1"/>
</dbReference>
<feature type="compositionally biased region" description="Polar residues" evidence="2">
    <location>
        <begin position="202"/>
        <end position="222"/>
    </location>
</feature>
<reference evidence="4 5" key="1">
    <citation type="submission" date="2019-06" db="EMBL/GenBank/DDBJ databases">
        <title>Whole genome shotgun sequence of Brevibacillus formosus NBRC 15716.</title>
        <authorList>
            <person name="Hosoyama A."/>
            <person name="Uohara A."/>
            <person name="Ohji S."/>
            <person name="Ichikawa N."/>
        </authorList>
    </citation>
    <scope>NUCLEOTIDE SEQUENCE [LARGE SCALE GENOMIC DNA]</scope>
    <source>
        <strain evidence="4 5">NBRC 15716</strain>
    </source>
</reference>
<evidence type="ECO:0000256" key="2">
    <source>
        <dbReference type="SAM" id="MobiDB-lite"/>
    </source>
</evidence>
<evidence type="ECO:0000256" key="1">
    <source>
        <dbReference type="ARBA" id="ARBA00006068"/>
    </source>
</evidence>
<dbReference type="InterPro" id="IPR004474">
    <property type="entry name" value="LytR_CpsA_psr"/>
</dbReference>
<comment type="caution">
    <text evidence="4">The sequence shown here is derived from an EMBL/GenBank/DDBJ whole genome shotgun (WGS) entry which is preliminary data.</text>
</comment>
<evidence type="ECO:0000313" key="4">
    <source>
        <dbReference type="EMBL" id="GED60712.1"/>
    </source>
</evidence>
<dbReference type="NCBIfam" id="TIGR00350">
    <property type="entry name" value="lytR_cpsA_psr"/>
    <property type="match status" value="1"/>
</dbReference>
<dbReference type="InterPro" id="IPR050922">
    <property type="entry name" value="LytR/CpsA/Psr_CW_biosynth"/>
</dbReference>
<dbReference type="Gene3D" id="3.40.630.190">
    <property type="entry name" value="LCP protein"/>
    <property type="match status" value="1"/>
</dbReference>